<feature type="transmembrane region" description="Helical" evidence="1">
    <location>
        <begin position="143"/>
        <end position="170"/>
    </location>
</feature>
<gene>
    <name evidence="3" type="ORF">EP57_13370</name>
</gene>
<evidence type="ECO:0000256" key="1">
    <source>
        <dbReference type="SAM" id="Phobius"/>
    </source>
</evidence>
<dbReference type="RefSeq" id="WP_036087357.1">
    <property type="nucleotide sequence ID" value="NZ_CBCSHQ010000003.1"/>
</dbReference>
<keyword evidence="4" id="KW-1185">Reference proteome</keyword>
<keyword evidence="1" id="KW-0812">Transmembrane</keyword>
<dbReference type="eggNOG" id="COG0265">
    <property type="taxonomic scope" value="Bacteria"/>
</dbReference>
<feature type="domain" description="PDZ" evidence="2">
    <location>
        <begin position="274"/>
        <end position="365"/>
    </location>
</feature>
<feature type="transmembrane region" description="Helical" evidence="1">
    <location>
        <begin position="56"/>
        <end position="74"/>
    </location>
</feature>
<dbReference type="SUPFAM" id="SSF50156">
    <property type="entry name" value="PDZ domain-like"/>
    <property type="match status" value="1"/>
</dbReference>
<name>A0A099W4A4_9LIST</name>
<feature type="transmembrane region" description="Helical" evidence="1">
    <location>
        <begin position="15"/>
        <end position="35"/>
    </location>
</feature>
<dbReference type="SMART" id="SM00228">
    <property type="entry name" value="PDZ"/>
    <property type="match status" value="1"/>
</dbReference>
<feature type="transmembrane region" description="Helical" evidence="1">
    <location>
        <begin position="256"/>
        <end position="283"/>
    </location>
</feature>
<comment type="caution">
    <text evidence="3">The sequence shown here is derived from an EMBL/GenBank/DDBJ whole genome shotgun (WGS) entry which is preliminary data.</text>
</comment>
<feature type="transmembrane region" description="Helical" evidence="1">
    <location>
        <begin position="80"/>
        <end position="99"/>
    </location>
</feature>
<dbReference type="InterPro" id="IPR001478">
    <property type="entry name" value="PDZ"/>
</dbReference>
<reference evidence="3 4" key="1">
    <citation type="submission" date="2014-05" db="EMBL/GenBank/DDBJ databases">
        <title>Novel Listeriaceae from food processing environments.</title>
        <authorList>
            <person name="den Bakker H.C."/>
        </authorList>
    </citation>
    <scope>NUCLEOTIDE SEQUENCE [LARGE SCALE GENOMIC DNA]</scope>
    <source>
        <strain evidence="3 4">FSL A5-0281</strain>
    </source>
</reference>
<accession>A0A099W4A4</accession>
<proteinExistence type="predicted"/>
<sequence>MDILGEIAKGIGSLFIQPALYVAILLVIVAGFSRIRWERKAFHVSIHSPWQELKGFFGIGLLFGLTLSIVTFFIGLTLTVTWIAIFNVVMIVLLLVGLFRMASTAYTIGITSLAYYAVYYFNLDLSPFVDQMLPLRDLYVDNFMIVLVLLLALLLAVEAFLIQFSGANHASPMLRKSGRGKLVGAFQLRRLWFVPLVCFIPGHGFAMLFDWWPVFQIGNQSFALMVLPLVIGFQQQVQSQLPAQAAHKLAVRLTSLAIVVALIGVVSIVVPILTLLGFVVAIAGRFWVSYRHRADERNAPFKFTPQPDGIMILGARDNTPASRMSLLPGEKILEVNGQPVRNREDLYEALNENRAYCKLKVQDNNGEPRIVQTALHEGDSFELGLFMVEAR</sequence>
<feature type="transmembrane region" description="Helical" evidence="1">
    <location>
        <begin position="106"/>
        <end position="123"/>
    </location>
</feature>
<protein>
    <submittedName>
        <fullName evidence="3">Membrane protein</fullName>
    </submittedName>
</protein>
<keyword evidence="1" id="KW-0472">Membrane</keyword>
<evidence type="ECO:0000313" key="3">
    <source>
        <dbReference type="EMBL" id="KGL38920.1"/>
    </source>
</evidence>
<dbReference type="STRING" id="1552123.EP57_13370"/>
<dbReference type="GeneID" id="58718332"/>
<dbReference type="OrthoDB" id="198399at2"/>
<dbReference type="Gene3D" id="2.30.42.10">
    <property type="match status" value="1"/>
</dbReference>
<dbReference type="AlphaFoldDB" id="A0A099W4A4"/>
<dbReference type="InterPro" id="IPR036034">
    <property type="entry name" value="PDZ_sf"/>
</dbReference>
<evidence type="ECO:0000313" key="4">
    <source>
        <dbReference type="Proteomes" id="UP000029844"/>
    </source>
</evidence>
<feature type="transmembrane region" description="Helical" evidence="1">
    <location>
        <begin position="191"/>
        <end position="212"/>
    </location>
</feature>
<evidence type="ECO:0000259" key="2">
    <source>
        <dbReference type="SMART" id="SM00228"/>
    </source>
</evidence>
<keyword evidence="1" id="KW-1133">Transmembrane helix</keyword>
<organism evidence="3 4">
    <name type="scientific">Listeria booriae</name>
    <dbReference type="NCBI Taxonomy" id="1552123"/>
    <lineage>
        <taxon>Bacteria</taxon>
        <taxon>Bacillati</taxon>
        <taxon>Bacillota</taxon>
        <taxon>Bacilli</taxon>
        <taxon>Bacillales</taxon>
        <taxon>Listeriaceae</taxon>
        <taxon>Listeria</taxon>
    </lineage>
</organism>
<dbReference type="EMBL" id="JNFA01000028">
    <property type="protein sequence ID" value="KGL38920.1"/>
    <property type="molecule type" value="Genomic_DNA"/>
</dbReference>
<dbReference type="Proteomes" id="UP000029844">
    <property type="component" value="Unassembled WGS sequence"/>
</dbReference>